<dbReference type="InterPro" id="IPR039422">
    <property type="entry name" value="MarR/SlyA-like"/>
</dbReference>
<dbReference type="AlphaFoldDB" id="A0A512IG09"/>
<dbReference type="GO" id="GO:0006950">
    <property type="term" value="P:response to stress"/>
    <property type="evidence" value="ECO:0007669"/>
    <property type="project" value="TreeGrafter"/>
</dbReference>
<organism evidence="3 4">
    <name type="scientific">Kocuria turfanensis</name>
    <dbReference type="NCBI Taxonomy" id="388357"/>
    <lineage>
        <taxon>Bacteria</taxon>
        <taxon>Bacillati</taxon>
        <taxon>Actinomycetota</taxon>
        <taxon>Actinomycetes</taxon>
        <taxon>Micrococcales</taxon>
        <taxon>Micrococcaceae</taxon>
        <taxon>Kocuria</taxon>
    </lineage>
</organism>
<accession>A0A512IG09</accession>
<dbReference type="EMBL" id="BJZS01000093">
    <property type="protein sequence ID" value="GEO96643.1"/>
    <property type="molecule type" value="Genomic_DNA"/>
</dbReference>
<evidence type="ECO:0000313" key="4">
    <source>
        <dbReference type="Proteomes" id="UP000321103"/>
    </source>
</evidence>
<dbReference type="STRING" id="388357.GCA_001580365_00443"/>
<dbReference type="SMART" id="SM00347">
    <property type="entry name" value="HTH_MARR"/>
    <property type="match status" value="1"/>
</dbReference>
<feature type="region of interest" description="Disordered" evidence="1">
    <location>
        <begin position="155"/>
        <end position="247"/>
    </location>
</feature>
<evidence type="ECO:0000313" key="3">
    <source>
        <dbReference type="EMBL" id="GEO96643.1"/>
    </source>
</evidence>
<name>A0A512IG09_9MICC</name>
<dbReference type="PRINTS" id="PR00598">
    <property type="entry name" value="HTHMARR"/>
</dbReference>
<dbReference type="InterPro" id="IPR000835">
    <property type="entry name" value="HTH_MarR-typ"/>
</dbReference>
<reference evidence="3 4" key="1">
    <citation type="submission" date="2019-07" db="EMBL/GenBank/DDBJ databases">
        <title>Whole genome shotgun sequence of Kocuria turfanensis NBRC 107627.</title>
        <authorList>
            <person name="Hosoyama A."/>
            <person name="Uohara A."/>
            <person name="Ohji S."/>
            <person name="Ichikawa N."/>
        </authorList>
    </citation>
    <scope>NUCLEOTIDE SEQUENCE [LARGE SCALE GENOMIC DNA]</scope>
    <source>
        <strain evidence="3 4">NBRC 107627</strain>
    </source>
</reference>
<evidence type="ECO:0000256" key="1">
    <source>
        <dbReference type="SAM" id="MobiDB-lite"/>
    </source>
</evidence>
<dbReference type="PANTHER" id="PTHR33164:SF57">
    <property type="entry name" value="MARR-FAMILY TRANSCRIPTIONAL REGULATOR"/>
    <property type="match status" value="1"/>
</dbReference>
<dbReference type="RefSeq" id="WP_084271404.1">
    <property type="nucleotide sequence ID" value="NZ_BJZS01000093.1"/>
</dbReference>
<dbReference type="InterPro" id="IPR036388">
    <property type="entry name" value="WH-like_DNA-bd_sf"/>
</dbReference>
<evidence type="ECO:0000259" key="2">
    <source>
        <dbReference type="PROSITE" id="PS50995"/>
    </source>
</evidence>
<feature type="compositionally biased region" description="Polar residues" evidence="1">
    <location>
        <begin position="170"/>
        <end position="186"/>
    </location>
</feature>
<proteinExistence type="predicted"/>
<dbReference type="InterPro" id="IPR036390">
    <property type="entry name" value="WH_DNA-bd_sf"/>
</dbReference>
<dbReference type="Proteomes" id="UP000321103">
    <property type="component" value="Unassembled WGS sequence"/>
</dbReference>
<gene>
    <name evidence="3" type="ORF">KTU01_27660</name>
</gene>
<dbReference type="Pfam" id="PF12802">
    <property type="entry name" value="MarR_2"/>
    <property type="match status" value="1"/>
</dbReference>
<feature type="domain" description="HTH marR-type" evidence="2">
    <location>
        <begin position="6"/>
        <end position="154"/>
    </location>
</feature>
<comment type="caution">
    <text evidence="3">The sequence shown here is derived from an EMBL/GenBank/DDBJ whole genome shotgun (WGS) entry which is preliminary data.</text>
</comment>
<dbReference type="GO" id="GO:0003700">
    <property type="term" value="F:DNA-binding transcription factor activity"/>
    <property type="evidence" value="ECO:0007669"/>
    <property type="project" value="InterPro"/>
</dbReference>
<dbReference type="PROSITE" id="PS50995">
    <property type="entry name" value="HTH_MARR_2"/>
    <property type="match status" value="1"/>
</dbReference>
<dbReference type="SUPFAM" id="SSF46785">
    <property type="entry name" value="Winged helix' DNA-binding domain"/>
    <property type="match status" value="1"/>
</dbReference>
<keyword evidence="4" id="KW-1185">Reference proteome</keyword>
<dbReference type="Gene3D" id="1.10.10.10">
    <property type="entry name" value="Winged helix-like DNA-binding domain superfamily/Winged helix DNA-binding domain"/>
    <property type="match status" value="1"/>
</dbReference>
<protein>
    <recommendedName>
        <fullName evidence="2">HTH marR-type domain-containing protein</fullName>
    </recommendedName>
</protein>
<sequence>MPHSDPDSLDELLLGAFRRLRRRWASQLAPFGLTPHQFRALDALAGPAGSRGSASTGTCGGGATGRRVKDLAEALRIAPRSATEVVDLLQEKGLVERVADRTDRRATLVSLTPRGTALRGRVREARRRESDEYFSRLAPEDRAELERLLRLLAADDPGCTPRNREGTPRIGSTTVEDRSVTMTAQQPEDRGEAFAEQQQEDLHVVDDDALTDATTADNRRLDADPAEGGPVPTEDVQARTGSPADNQ</sequence>
<dbReference type="PANTHER" id="PTHR33164">
    <property type="entry name" value="TRANSCRIPTIONAL REGULATOR, MARR FAMILY"/>
    <property type="match status" value="1"/>
</dbReference>